<protein>
    <submittedName>
        <fullName evidence="4">TetR family transcriptional regulator</fullName>
    </submittedName>
</protein>
<organism evidence="4 6">
    <name type="scientific">Mycolicibacterium conceptionense</name>
    <dbReference type="NCBI Taxonomy" id="451644"/>
    <lineage>
        <taxon>Bacteria</taxon>
        <taxon>Bacillati</taxon>
        <taxon>Actinomycetota</taxon>
        <taxon>Actinomycetes</taxon>
        <taxon>Mycobacteriales</taxon>
        <taxon>Mycobacteriaceae</taxon>
        <taxon>Mycolicibacterium</taxon>
    </lineage>
</organism>
<dbReference type="EMBL" id="LQOP01000023">
    <property type="protein sequence ID" value="ORV23643.1"/>
    <property type="molecule type" value="Genomic_DNA"/>
</dbReference>
<keyword evidence="1 2" id="KW-0238">DNA-binding</keyword>
<dbReference type="SUPFAM" id="SSF46689">
    <property type="entry name" value="Homeodomain-like"/>
    <property type="match status" value="1"/>
</dbReference>
<sequence>MARTANPPLTGAWHHDLAGGLRKRPLQERSKSMIQRILDTAAELVEEVGYEAVVGSPTLLLDRCGVSRGSFYAFFESPERVLDELCYQGIRLSTANLDAALWNRPGEHWVEIVDVLLDVYTAEHRTPLIRELWVRQNLTQRVRDLDHLAIDDLAALTHAQFRKHAPLFDNLTELHCRVAIHTVERLFQYAFIDDPDGDPAIIAEARRMLIDYYAGHAQA</sequence>
<dbReference type="Pfam" id="PF00440">
    <property type="entry name" value="TetR_N"/>
    <property type="match status" value="1"/>
</dbReference>
<evidence type="ECO:0000313" key="4">
    <source>
        <dbReference type="EMBL" id="KMV13685.1"/>
    </source>
</evidence>
<evidence type="ECO:0000259" key="3">
    <source>
        <dbReference type="PROSITE" id="PS50977"/>
    </source>
</evidence>
<reference evidence="5 7" key="2">
    <citation type="submission" date="2016-01" db="EMBL/GenBank/DDBJ databases">
        <title>The new phylogeny of the genus Mycobacterium.</title>
        <authorList>
            <person name="Tarcisio F."/>
            <person name="Conor M."/>
            <person name="Antonella G."/>
            <person name="Elisabetta G."/>
            <person name="Giulia F.S."/>
            <person name="Sara T."/>
            <person name="Anna F."/>
            <person name="Clotilde B."/>
            <person name="Roberto B."/>
            <person name="Veronica D.S."/>
            <person name="Fabio R."/>
            <person name="Monica P."/>
            <person name="Olivier J."/>
            <person name="Enrico T."/>
            <person name="Nicola S."/>
        </authorList>
    </citation>
    <scope>NUCLEOTIDE SEQUENCE [LARGE SCALE GENOMIC DNA]</scope>
    <source>
        <strain evidence="5 7">CCUG 50187</strain>
    </source>
</reference>
<proteinExistence type="predicted"/>
<dbReference type="PROSITE" id="PS50977">
    <property type="entry name" value="HTH_TETR_2"/>
    <property type="match status" value="1"/>
</dbReference>
<dbReference type="InterPro" id="IPR009057">
    <property type="entry name" value="Homeodomain-like_sf"/>
</dbReference>
<reference evidence="4 6" key="1">
    <citation type="submission" date="2015-06" db="EMBL/GenBank/DDBJ databases">
        <title>Genome sequence of Mycobacterium conceptionense strain MLE.</title>
        <authorList>
            <person name="Greninger A.L."/>
            <person name="Cunningham G."/>
            <person name="Chiu C.Y."/>
            <person name="Miller S."/>
        </authorList>
    </citation>
    <scope>NUCLEOTIDE SEQUENCE [LARGE SCALE GENOMIC DNA]</scope>
    <source>
        <strain evidence="4 6">MLE</strain>
    </source>
</reference>
<dbReference type="GeneID" id="44298302"/>
<dbReference type="InterPro" id="IPR001647">
    <property type="entry name" value="HTH_TetR"/>
</dbReference>
<dbReference type="Proteomes" id="UP000037594">
    <property type="component" value="Unassembled WGS sequence"/>
</dbReference>
<feature type="DNA-binding region" description="H-T-H motif" evidence="2">
    <location>
        <begin position="56"/>
        <end position="75"/>
    </location>
</feature>
<dbReference type="Pfam" id="PF17928">
    <property type="entry name" value="TetR_C_22"/>
    <property type="match status" value="1"/>
</dbReference>
<dbReference type="Gene3D" id="1.10.357.10">
    <property type="entry name" value="Tetracycline Repressor, domain 2"/>
    <property type="match status" value="1"/>
</dbReference>
<name>A0A0J8TZP7_9MYCO</name>
<dbReference type="Proteomes" id="UP000193811">
    <property type="component" value="Unassembled WGS sequence"/>
</dbReference>
<keyword evidence="7" id="KW-1185">Reference proteome</keyword>
<accession>A0A0J8TZP7</accession>
<dbReference type="AlphaFoldDB" id="A0A0J8TZP7"/>
<dbReference type="EMBL" id="LFOD01000080">
    <property type="protein sequence ID" value="KMV13685.1"/>
    <property type="molecule type" value="Genomic_DNA"/>
</dbReference>
<evidence type="ECO:0000313" key="5">
    <source>
        <dbReference type="EMBL" id="ORV23643.1"/>
    </source>
</evidence>
<feature type="domain" description="HTH tetR-type" evidence="3">
    <location>
        <begin position="31"/>
        <end position="93"/>
    </location>
</feature>
<evidence type="ECO:0000313" key="6">
    <source>
        <dbReference type="Proteomes" id="UP000037594"/>
    </source>
</evidence>
<dbReference type="GO" id="GO:0003677">
    <property type="term" value="F:DNA binding"/>
    <property type="evidence" value="ECO:0007669"/>
    <property type="project" value="UniProtKB-UniRule"/>
</dbReference>
<dbReference type="RefSeq" id="WP_019346457.1">
    <property type="nucleotide sequence ID" value="NZ_AGSZ01000395.1"/>
</dbReference>
<dbReference type="InterPro" id="IPR041674">
    <property type="entry name" value="TetR_C_22"/>
</dbReference>
<evidence type="ECO:0000313" key="7">
    <source>
        <dbReference type="Proteomes" id="UP000193811"/>
    </source>
</evidence>
<gene>
    <name evidence="4" type="ORF">ACT17_33995</name>
    <name evidence="5" type="ORF">AWB98_00035</name>
</gene>
<evidence type="ECO:0000256" key="2">
    <source>
        <dbReference type="PROSITE-ProRule" id="PRU00335"/>
    </source>
</evidence>
<evidence type="ECO:0000256" key="1">
    <source>
        <dbReference type="ARBA" id="ARBA00023125"/>
    </source>
</evidence>
<dbReference type="PATRIC" id="fig|451644.5.peg.6992"/>
<comment type="caution">
    <text evidence="4">The sequence shown here is derived from an EMBL/GenBank/DDBJ whole genome shotgun (WGS) entry which is preliminary data.</text>
</comment>